<organism evidence="3 4">
    <name type="scientific">Helobdella robusta</name>
    <name type="common">Californian leech</name>
    <dbReference type="NCBI Taxonomy" id="6412"/>
    <lineage>
        <taxon>Eukaryota</taxon>
        <taxon>Metazoa</taxon>
        <taxon>Spiralia</taxon>
        <taxon>Lophotrochozoa</taxon>
        <taxon>Annelida</taxon>
        <taxon>Clitellata</taxon>
        <taxon>Hirudinea</taxon>
        <taxon>Rhynchobdellida</taxon>
        <taxon>Glossiphoniidae</taxon>
        <taxon>Helobdella</taxon>
    </lineage>
</organism>
<keyword evidence="1" id="KW-0472">Membrane</keyword>
<dbReference type="HOGENOM" id="CLU_1355968_0_0_1"/>
<proteinExistence type="predicted"/>
<keyword evidence="1" id="KW-1133">Transmembrane helix</keyword>
<evidence type="ECO:0000313" key="2">
    <source>
        <dbReference type="EMBL" id="ESO01005.1"/>
    </source>
</evidence>
<feature type="transmembrane region" description="Helical" evidence="1">
    <location>
        <begin position="34"/>
        <end position="62"/>
    </location>
</feature>
<reference evidence="2 4" key="2">
    <citation type="journal article" date="2013" name="Nature">
        <title>Insights into bilaterian evolution from three spiralian genomes.</title>
        <authorList>
            <person name="Simakov O."/>
            <person name="Marletaz F."/>
            <person name="Cho S.J."/>
            <person name="Edsinger-Gonzales E."/>
            <person name="Havlak P."/>
            <person name="Hellsten U."/>
            <person name="Kuo D.H."/>
            <person name="Larsson T."/>
            <person name="Lv J."/>
            <person name="Arendt D."/>
            <person name="Savage R."/>
            <person name="Osoegawa K."/>
            <person name="de Jong P."/>
            <person name="Grimwood J."/>
            <person name="Chapman J.A."/>
            <person name="Shapiro H."/>
            <person name="Aerts A."/>
            <person name="Otillar R.P."/>
            <person name="Terry A.Y."/>
            <person name="Boore J.L."/>
            <person name="Grigoriev I.V."/>
            <person name="Lindberg D.R."/>
            <person name="Seaver E.C."/>
            <person name="Weisblat D.A."/>
            <person name="Putnam N.H."/>
            <person name="Rokhsar D.S."/>
        </authorList>
    </citation>
    <scope>NUCLEOTIDE SEQUENCE</scope>
</reference>
<dbReference type="EMBL" id="KB096830">
    <property type="protein sequence ID" value="ESO01005.1"/>
    <property type="molecule type" value="Genomic_DNA"/>
</dbReference>
<accession>T1F8R0</accession>
<evidence type="ECO:0000313" key="3">
    <source>
        <dbReference type="EnsemblMetazoa" id="HelroP175029"/>
    </source>
</evidence>
<reference evidence="3" key="3">
    <citation type="submission" date="2015-06" db="UniProtKB">
        <authorList>
            <consortium name="EnsemblMetazoa"/>
        </authorList>
    </citation>
    <scope>IDENTIFICATION</scope>
</reference>
<keyword evidence="1" id="KW-0812">Transmembrane</keyword>
<dbReference type="EnsemblMetazoa" id="HelroT175029">
    <property type="protein sequence ID" value="HelroP175029"/>
    <property type="gene ID" value="HelroG175029"/>
</dbReference>
<dbReference type="AlphaFoldDB" id="T1F8R0"/>
<dbReference type="GeneID" id="20205209"/>
<keyword evidence="4" id="KW-1185">Reference proteome</keyword>
<reference evidence="4" key="1">
    <citation type="submission" date="2012-12" db="EMBL/GenBank/DDBJ databases">
        <authorList>
            <person name="Hellsten U."/>
            <person name="Grimwood J."/>
            <person name="Chapman J.A."/>
            <person name="Shapiro H."/>
            <person name="Aerts A."/>
            <person name="Otillar R.P."/>
            <person name="Terry A.Y."/>
            <person name="Boore J.L."/>
            <person name="Simakov O."/>
            <person name="Marletaz F."/>
            <person name="Cho S.-J."/>
            <person name="Edsinger-Gonzales E."/>
            <person name="Havlak P."/>
            <person name="Kuo D.-H."/>
            <person name="Larsson T."/>
            <person name="Lv J."/>
            <person name="Arendt D."/>
            <person name="Savage R."/>
            <person name="Osoegawa K."/>
            <person name="de Jong P."/>
            <person name="Lindberg D.R."/>
            <person name="Seaver E.C."/>
            <person name="Weisblat D.A."/>
            <person name="Putnam N.H."/>
            <person name="Grigoriev I.V."/>
            <person name="Rokhsar D.S."/>
        </authorList>
    </citation>
    <scope>NUCLEOTIDE SEQUENCE</scope>
</reference>
<dbReference type="Proteomes" id="UP000015101">
    <property type="component" value="Unassembled WGS sequence"/>
</dbReference>
<dbReference type="EMBL" id="AMQM01005125">
    <property type="status" value="NOT_ANNOTATED_CDS"/>
    <property type="molecule type" value="Genomic_DNA"/>
</dbReference>
<dbReference type="KEGG" id="hro:HELRODRAFT_175029"/>
<evidence type="ECO:0000256" key="1">
    <source>
        <dbReference type="SAM" id="Phobius"/>
    </source>
</evidence>
<dbReference type="CTD" id="20205209"/>
<sequence>MDPSTSPSPMTTLPNFPALTNAVFGGFGQPTNNYIGFLLVLGPVVVIIMVIILSAVVGCVCIRRKRKNDEINHGYTKPVRERSGSTSNYAEIAGLDATIEPQAASTQQFNRLTYSSPRFNAQIEKNTYVCLNFSEHSKEKLEEQNDLENTANEFKIDNVNAIKNQNRSYENVVMCDESVYEKINTAILNNSNNAYTTLKIEK</sequence>
<dbReference type="RefSeq" id="XP_009020717.1">
    <property type="nucleotide sequence ID" value="XM_009022469.1"/>
</dbReference>
<protein>
    <submittedName>
        <fullName evidence="2 3">Uncharacterized protein</fullName>
    </submittedName>
</protein>
<evidence type="ECO:0000313" key="4">
    <source>
        <dbReference type="Proteomes" id="UP000015101"/>
    </source>
</evidence>
<gene>
    <name evidence="3" type="primary">20205209</name>
    <name evidence="2" type="ORF">HELRODRAFT_175029</name>
</gene>
<dbReference type="InParanoid" id="T1F8R0"/>
<name>T1F8R0_HELRO</name>